<keyword evidence="2" id="KW-1185">Reference proteome</keyword>
<sequence length="226" mass="25009">MMTQTAKDKKNRHASPYTHTRSYTGMVLLLFACLSHVGGTGKSSWCFDVSTCQCPIAPIYIYFTKSLKLHPSLFINLELDNFLDANPDHEDDTEASRDTRDPFLTSAATAETLKFFADFGKRPLRTVVVNSAARILKHQTGPRVLHLERCPLNKIPENLAQGMVFKRILVYIPNPQTPSRLGGGPSKKGTRLLKRLLLAFQVAKINAVIIQGQVVIQAEVSSGKSG</sequence>
<organism evidence="1 2">
    <name type="scientific">Nematocida displodere</name>
    <dbReference type="NCBI Taxonomy" id="1805483"/>
    <lineage>
        <taxon>Eukaryota</taxon>
        <taxon>Fungi</taxon>
        <taxon>Fungi incertae sedis</taxon>
        <taxon>Microsporidia</taxon>
        <taxon>Nematocida</taxon>
    </lineage>
</organism>
<dbReference type="Proteomes" id="UP000185944">
    <property type="component" value="Unassembled WGS sequence"/>
</dbReference>
<gene>
    <name evidence="1" type="ORF">NEDG_02109</name>
</gene>
<reference evidence="1 2" key="1">
    <citation type="submission" date="2016-02" db="EMBL/GenBank/DDBJ databases">
        <title>Discovery of a natural microsporidian pathogen with a broad tissue tropism in Caenorhabditis elegans.</title>
        <authorList>
            <person name="Luallen R.J."/>
            <person name="Reinke A.W."/>
            <person name="Tong L."/>
            <person name="Botts M.R."/>
            <person name="Felix M.-A."/>
            <person name="Troemel E.R."/>
        </authorList>
    </citation>
    <scope>NUCLEOTIDE SEQUENCE [LARGE SCALE GENOMIC DNA]</scope>
    <source>
        <strain evidence="1 2">JUm2807</strain>
    </source>
</reference>
<accession>A0A177ELE4</accession>
<evidence type="ECO:0000313" key="2">
    <source>
        <dbReference type="Proteomes" id="UP000185944"/>
    </source>
</evidence>
<dbReference type="VEuPathDB" id="MicrosporidiaDB:NEDG_02109"/>
<dbReference type="RefSeq" id="XP_067545683.1">
    <property type="nucleotide sequence ID" value="XM_067689527.1"/>
</dbReference>
<comment type="caution">
    <text evidence="1">The sequence shown here is derived from an EMBL/GenBank/DDBJ whole genome shotgun (WGS) entry which is preliminary data.</text>
</comment>
<dbReference type="AlphaFoldDB" id="A0A177ELE4"/>
<evidence type="ECO:0000313" key="1">
    <source>
        <dbReference type="EMBL" id="OAG32190.1"/>
    </source>
</evidence>
<protein>
    <submittedName>
        <fullName evidence="1">Uncharacterized protein</fullName>
    </submittedName>
</protein>
<proteinExistence type="predicted"/>
<dbReference type="GeneID" id="93648459"/>
<dbReference type="EMBL" id="LTDL01000011">
    <property type="protein sequence ID" value="OAG32190.1"/>
    <property type="molecule type" value="Genomic_DNA"/>
</dbReference>
<name>A0A177ELE4_9MICR</name>
<dbReference type="PROSITE" id="PS51257">
    <property type="entry name" value="PROKAR_LIPOPROTEIN"/>
    <property type="match status" value="1"/>
</dbReference>